<dbReference type="InterPro" id="IPR001387">
    <property type="entry name" value="Cro/C1-type_HTH"/>
</dbReference>
<evidence type="ECO:0000313" key="3">
    <source>
        <dbReference type="Proteomes" id="UP001144347"/>
    </source>
</evidence>
<gene>
    <name evidence="2" type="ORF">O0955_13115</name>
</gene>
<dbReference type="Proteomes" id="UP001144347">
    <property type="component" value="Unassembled WGS sequence"/>
</dbReference>
<dbReference type="RefSeq" id="WP_269427999.1">
    <property type="nucleotide sequence ID" value="NZ_JAPWGM010000004.1"/>
</dbReference>
<keyword evidence="3" id="KW-1185">Reference proteome</keyword>
<reference evidence="2" key="1">
    <citation type="submission" date="2022-12" db="EMBL/GenBank/DDBJ databases">
        <title>Genome sequence of HCMS5-2.</title>
        <authorList>
            <person name="Woo H."/>
        </authorList>
    </citation>
    <scope>NUCLEOTIDE SEQUENCE</scope>
    <source>
        <strain evidence="2">HCMS5-2</strain>
    </source>
</reference>
<dbReference type="PROSITE" id="PS50943">
    <property type="entry name" value="HTH_CROC1"/>
    <property type="match status" value="1"/>
</dbReference>
<dbReference type="EMBL" id="JAPWGM010000004">
    <property type="protein sequence ID" value="MCZ4244946.1"/>
    <property type="molecule type" value="Genomic_DNA"/>
</dbReference>
<proteinExistence type="predicted"/>
<feature type="domain" description="HTH cro/C1-type" evidence="1">
    <location>
        <begin position="81"/>
        <end position="126"/>
    </location>
</feature>
<evidence type="ECO:0000313" key="2">
    <source>
        <dbReference type="EMBL" id="MCZ4244946.1"/>
    </source>
</evidence>
<evidence type="ECO:0000259" key="1">
    <source>
        <dbReference type="PROSITE" id="PS50943"/>
    </source>
</evidence>
<comment type="caution">
    <text evidence="2">The sequence shown here is derived from an EMBL/GenBank/DDBJ whole genome shotgun (WGS) entry which is preliminary data.</text>
</comment>
<name>A0ABT4LAQ4_9SPHI</name>
<accession>A0ABT4LAQ4</accession>
<protein>
    <submittedName>
        <fullName evidence="2">Helix-turn-helix transcriptional regulator</fullName>
    </submittedName>
</protein>
<sequence>MKKLDFIIEKGADGYGAYREEKGLGLITTMGDTVAEVRDNIVDAYNLFAEEVGKEPITKVHIKLKYDLASFFEFYKEINVSALGKRIDMQKSLLSDYKNGNRKPSDKQVKKILTGIKELGKELSELELV</sequence>
<organism evidence="2 3">
    <name type="scientific">Pedobacter punctiformis</name>
    <dbReference type="NCBI Taxonomy" id="3004097"/>
    <lineage>
        <taxon>Bacteria</taxon>
        <taxon>Pseudomonadati</taxon>
        <taxon>Bacteroidota</taxon>
        <taxon>Sphingobacteriia</taxon>
        <taxon>Sphingobacteriales</taxon>
        <taxon>Sphingobacteriaceae</taxon>
        <taxon>Pedobacter</taxon>
    </lineage>
</organism>